<gene>
    <name evidence="5" type="ORF">ZIOFF_063358</name>
</gene>
<dbReference type="EMBL" id="JACMSC010000017">
    <property type="protein sequence ID" value="KAG6479882.1"/>
    <property type="molecule type" value="Genomic_DNA"/>
</dbReference>
<evidence type="ECO:0000313" key="5">
    <source>
        <dbReference type="EMBL" id="KAG6479882.1"/>
    </source>
</evidence>
<dbReference type="Proteomes" id="UP000734854">
    <property type="component" value="Unassembled WGS sequence"/>
</dbReference>
<dbReference type="GO" id="GO:0009506">
    <property type="term" value="C:plasmodesma"/>
    <property type="evidence" value="ECO:0007669"/>
    <property type="project" value="TreeGrafter"/>
</dbReference>
<organism evidence="5 6">
    <name type="scientific">Zingiber officinale</name>
    <name type="common">Ginger</name>
    <name type="synonym">Amomum zingiber</name>
    <dbReference type="NCBI Taxonomy" id="94328"/>
    <lineage>
        <taxon>Eukaryota</taxon>
        <taxon>Viridiplantae</taxon>
        <taxon>Streptophyta</taxon>
        <taxon>Embryophyta</taxon>
        <taxon>Tracheophyta</taxon>
        <taxon>Spermatophyta</taxon>
        <taxon>Magnoliopsida</taxon>
        <taxon>Liliopsida</taxon>
        <taxon>Zingiberales</taxon>
        <taxon>Zingiberaceae</taxon>
        <taxon>Zingiber</taxon>
    </lineage>
</organism>
<dbReference type="PANTHER" id="PTHR33322">
    <property type="entry name" value="BAG DOMAIN CONTAINING PROTEIN, EXPRESSED"/>
    <property type="match status" value="1"/>
</dbReference>
<dbReference type="SMART" id="SM00264">
    <property type="entry name" value="BAG"/>
    <property type="match status" value="1"/>
</dbReference>
<reference evidence="5 6" key="1">
    <citation type="submission" date="2020-08" db="EMBL/GenBank/DDBJ databases">
        <title>Plant Genome Project.</title>
        <authorList>
            <person name="Zhang R.-G."/>
        </authorList>
    </citation>
    <scope>NUCLEOTIDE SEQUENCE [LARGE SCALE GENOMIC DNA]</scope>
    <source>
        <tissue evidence="5">Rhizome</tissue>
    </source>
</reference>
<dbReference type="FunFam" id="1.20.58.120:FF:000010">
    <property type="entry name" value="BAG family molecular chaperone regulator 6"/>
    <property type="match status" value="1"/>
</dbReference>
<dbReference type="Pfam" id="PF02179">
    <property type="entry name" value="BAG"/>
    <property type="match status" value="1"/>
</dbReference>
<dbReference type="InterPro" id="IPR040400">
    <property type="entry name" value="BAG5/6/7/8"/>
</dbReference>
<feature type="coiled-coil region" evidence="2">
    <location>
        <begin position="1148"/>
        <end position="1203"/>
    </location>
</feature>
<feature type="domain" description="BAG" evidence="4">
    <location>
        <begin position="570"/>
        <end position="652"/>
    </location>
</feature>
<dbReference type="AlphaFoldDB" id="A0A8J5F6D4"/>
<dbReference type="PROSITE" id="PS51035">
    <property type="entry name" value="BAG"/>
    <property type="match status" value="1"/>
</dbReference>
<feature type="compositionally biased region" description="Polar residues" evidence="3">
    <location>
        <begin position="410"/>
        <end position="421"/>
    </location>
</feature>
<feature type="region of interest" description="Disordered" evidence="3">
    <location>
        <begin position="313"/>
        <end position="334"/>
    </location>
</feature>
<dbReference type="GO" id="GO:0006457">
    <property type="term" value="P:protein folding"/>
    <property type="evidence" value="ECO:0007669"/>
    <property type="project" value="TreeGrafter"/>
</dbReference>
<dbReference type="PANTHER" id="PTHR33322:SF16">
    <property type="entry name" value="BAG FAMILY MOLECULAR CHAPERONE REGULATOR 6"/>
    <property type="match status" value="1"/>
</dbReference>
<keyword evidence="6" id="KW-1185">Reference proteome</keyword>
<evidence type="ECO:0000256" key="2">
    <source>
        <dbReference type="SAM" id="Coils"/>
    </source>
</evidence>
<keyword evidence="2" id="KW-0175">Coiled coil</keyword>
<dbReference type="InterPro" id="IPR003103">
    <property type="entry name" value="BAG_domain"/>
</dbReference>
<dbReference type="OrthoDB" id="787121at2759"/>
<evidence type="ECO:0000256" key="1">
    <source>
        <dbReference type="ARBA" id="ARBA00023186"/>
    </source>
</evidence>
<protein>
    <recommendedName>
        <fullName evidence="4">BAG domain-containing protein</fullName>
    </recommendedName>
</protein>
<proteinExistence type="predicted"/>
<dbReference type="CDD" id="cd23767">
    <property type="entry name" value="IQCD"/>
    <property type="match status" value="1"/>
</dbReference>
<sequence length="1222" mass="135866">MFSPCGFSHTLPHHRDYIPYHYQHNPGWEPVSAPTKVESQGPLHFVPWSVDGSANSPSPADYHPWCSHSYPAGYYGFRPQFPHTPPPSHHSQLHCHGPFSCYLNSYPYMVTHPYYPADQTPHGHSSSGKAHCCECPNHSCNRRDGSVKIEEQKSENDMDNESSSVIHIPNCPPYPVLWIPPGYSKDKGTNKGFESSLPVRNGWIPMDQGGDGQNSLQTERRNQFPWPIVWMPSDQNAINHIGMKLDGDEQKSLQVNGQKNQLPWPIVWMPRDKKLDAEKDVQEITSNPKPEEKQSSKFKIIPLKFLEENLGEKLGDSHDKDKTLSHPETVAEKETRTKIIPVRHAEEINDKKLNTEGKLREKEEKLLNASEGKDNVAKKASDLKQSSHAKISKLPPVCLRVDPLPKKKPNGTSRSPSTPSHNDGGKVYEDKIEKQHLTKRDPDKMPTNQIEVPYVNDKFIVKVEACKEKSQDMQSTSSKDEASMVVGNQLPDKGTRLDTEEVKTEVLKHEKEYSKEAIEKTLCDSDKRHVDNTERITGKQEKKRKILSLSEAATLIQSAYRGFEVRRWQPLEKLRRIVQIRQKAEVVKNQIQEFEASSEGQDSKQKAILCETIMNLLFQLDAIQGLHQSSRDMRKSLARELVDLQEKLDFLGPTATTEHGKMTGCCSTSDMGTGAESISSDISSGRINLEPQPVSSNLDEVTNSSEFTYLDDKASIVPQHTGVVVLPSEPLFSAISLDNLDPLNVERNLNPPTKTQIDLPNGQIYCPGVSHSVEKDQVPQEVIKPSASASPEDFVISFTTENEDKLEKGIVDEAIDTSEEQVGVGIEFSHPMLGNDAKDGLILEKSSTLAVEVEGETTEIATKILKSEMAEIPTLTSNDSDTNKTIFSGDEIDTLGEESQAPDIYEKISDTIHVSHDIGNDNIQCTVEELCKKDMATDNTTATLEDSVYMDECPSGDGHGKKSEMGSLPIYSDRNIMEDEVQSLKHENEPNVDKAEGISLGKGENGLVVSEYMSPLGAAIGHSGLPMKGAQSEAFELMSKGNEILDAMDTDAASEVNVTNNDDRLVAGEHVHPIISLDGPVGDGTSTEYGKVGPINGEAIPPIINVDESIGKPNFETCGEEECTEPLYSVVDGKLAFLAPGINSSMEEKRLVEENEKLREMLERLLEAGNIQMGAILNLNERVKDLERKLMQKSNRKIKARRITRLKLHPKTECQDPLVCMK</sequence>
<comment type="caution">
    <text evidence="5">The sequence shown here is derived from an EMBL/GenBank/DDBJ whole genome shotgun (WGS) entry which is preliminary data.</text>
</comment>
<dbReference type="PROSITE" id="PS50096">
    <property type="entry name" value="IQ"/>
    <property type="match status" value="1"/>
</dbReference>
<evidence type="ECO:0000259" key="4">
    <source>
        <dbReference type="PROSITE" id="PS51035"/>
    </source>
</evidence>
<evidence type="ECO:0000313" key="6">
    <source>
        <dbReference type="Proteomes" id="UP000734854"/>
    </source>
</evidence>
<keyword evidence="1" id="KW-0143">Chaperone</keyword>
<name>A0A8J5F6D4_ZINOF</name>
<feature type="compositionally biased region" description="Basic and acidic residues" evidence="3">
    <location>
        <begin position="369"/>
        <end position="382"/>
    </location>
</feature>
<accession>A0A8J5F6D4</accession>
<dbReference type="GO" id="GO:0051087">
    <property type="term" value="F:protein-folding chaperone binding"/>
    <property type="evidence" value="ECO:0007669"/>
    <property type="project" value="InterPro"/>
</dbReference>
<feature type="region of interest" description="Disordered" evidence="3">
    <location>
        <begin position="369"/>
        <end position="428"/>
    </location>
</feature>
<evidence type="ECO:0000256" key="3">
    <source>
        <dbReference type="SAM" id="MobiDB-lite"/>
    </source>
</evidence>